<dbReference type="InterPro" id="IPR001663">
    <property type="entry name" value="Rng_hydr_dOase-A"/>
</dbReference>
<keyword evidence="2" id="KW-0001">2Fe-2S</keyword>
<dbReference type="InterPro" id="IPR015881">
    <property type="entry name" value="ARHD_Rieske_2Fe_2S"/>
</dbReference>
<accession>A0A8J7FGT6</accession>
<comment type="cofactor">
    <cofactor evidence="1">
        <name>Fe cation</name>
        <dbReference type="ChEBI" id="CHEBI:24875"/>
    </cofactor>
</comment>
<evidence type="ECO:0000256" key="2">
    <source>
        <dbReference type="ARBA" id="ARBA00022714"/>
    </source>
</evidence>
<dbReference type="GO" id="GO:0051213">
    <property type="term" value="F:dioxygenase activity"/>
    <property type="evidence" value="ECO:0007669"/>
    <property type="project" value="UniProtKB-KW"/>
</dbReference>
<dbReference type="PROSITE" id="PS00570">
    <property type="entry name" value="RING_HYDROXYL_ALPHA"/>
    <property type="match status" value="1"/>
</dbReference>
<dbReference type="PANTHER" id="PTHR43756">
    <property type="entry name" value="CHOLINE MONOOXYGENASE, CHLOROPLASTIC"/>
    <property type="match status" value="1"/>
</dbReference>
<name>A0A8J7FGT6_9GAMM</name>
<dbReference type="PROSITE" id="PS51296">
    <property type="entry name" value="RIESKE"/>
    <property type="match status" value="1"/>
</dbReference>
<comment type="caution">
    <text evidence="9">The sequence shown here is derived from an EMBL/GenBank/DDBJ whole genome shotgun (WGS) entry which is preliminary data.</text>
</comment>
<dbReference type="CDD" id="cd00680">
    <property type="entry name" value="RHO_alpha_C"/>
    <property type="match status" value="1"/>
</dbReference>
<dbReference type="EMBL" id="JADEYS010000021">
    <property type="protein sequence ID" value="MBE9399066.1"/>
    <property type="molecule type" value="Genomic_DNA"/>
</dbReference>
<evidence type="ECO:0000313" key="9">
    <source>
        <dbReference type="EMBL" id="MBE9399066.1"/>
    </source>
</evidence>
<dbReference type="Pfam" id="PF00355">
    <property type="entry name" value="Rieske"/>
    <property type="match status" value="1"/>
</dbReference>
<sequence length="380" mass="43287">MIHLPKAAYTSEEWFKQEQATLFEKNWQFAGLVEDLPEPGDFITVQAGRYSLIVLKGPDGQLRAFHNMCRHRGTQLLRTCGKAGKAITCPYHDWSYSLEGDLIAVPQQKTEFPDLDKKSLGLHKAQVDIWLGMIWVHPMPDAEPLKQWLQGVDNYIGPHRPEALVEYPEAATDHEIHANWKLIAENYIDGYHLAHLHSATLNMYDHQKQKTGFIGPHFTFYEPLQDDYAKNLKDKSPLPPIDHFTDDQPVGAYVPMLFPNLGIAATEDSWSVFHVIPLAPNRTRVITRTRIKAVSDWAYLWQTGKSYSQQSTWSGKYKEGIGSDDPMMSGDFMAEDIYVCEQQQKSLESPLFSVGATARHQEKSIRDFQNIILQQMNASG</sequence>
<keyword evidence="10" id="KW-1185">Reference proteome</keyword>
<dbReference type="CDD" id="cd03469">
    <property type="entry name" value="Rieske_RO_Alpha_N"/>
    <property type="match status" value="1"/>
</dbReference>
<dbReference type="PRINTS" id="PR00090">
    <property type="entry name" value="RNGDIOXGNASE"/>
</dbReference>
<evidence type="ECO:0000256" key="3">
    <source>
        <dbReference type="ARBA" id="ARBA00022723"/>
    </source>
</evidence>
<dbReference type="SUPFAM" id="SSF50022">
    <property type="entry name" value="ISP domain"/>
    <property type="match status" value="1"/>
</dbReference>
<proteinExistence type="predicted"/>
<feature type="domain" description="Rieske" evidence="8">
    <location>
        <begin position="27"/>
        <end position="136"/>
    </location>
</feature>
<dbReference type="InterPro" id="IPR036922">
    <property type="entry name" value="Rieske_2Fe-2S_sf"/>
</dbReference>
<keyword evidence="4" id="KW-0560">Oxidoreductase</keyword>
<dbReference type="AlphaFoldDB" id="A0A8J7FGT6"/>
<evidence type="ECO:0000256" key="1">
    <source>
        <dbReference type="ARBA" id="ARBA00001962"/>
    </source>
</evidence>
<reference evidence="9" key="1">
    <citation type="submission" date="2020-10" db="EMBL/GenBank/DDBJ databases">
        <title>Bacterium isolated from coastal waters sediment.</title>
        <authorList>
            <person name="Chen R.-J."/>
            <person name="Lu D.-C."/>
            <person name="Zhu K.-L."/>
            <person name="Du Z.-J."/>
        </authorList>
    </citation>
    <scope>NUCLEOTIDE SEQUENCE</scope>
    <source>
        <strain evidence="9">N1Y112</strain>
    </source>
</reference>
<dbReference type="GO" id="GO:0005506">
    <property type="term" value="F:iron ion binding"/>
    <property type="evidence" value="ECO:0007669"/>
    <property type="project" value="InterPro"/>
</dbReference>
<evidence type="ECO:0000256" key="7">
    <source>
        <dbReference type="ARBA" id="ARBA00023027"/>
    </source>
</evidence>
<gene>
    <name evidence="9" type="ORF">IOQ59_17540</name>
</gene>
<evidence type="ECO:0000256" key="5">
    <source>
        <dbReference type="ARBA" id="ARBA00023004"/>
    </source>
</evidence>
<keyword evidence="3" id="KW-0479">Metal-binding</keyword>
<evidence type="ECO:0000256" key="4">
    <source>
        <dbReference type="ARBA" id="ARBA00023002"/>
    </source>
</evidence>
<dbReference type="InterPro" id="IPR015879">
    <property type="entry name" value="Ring_hydroxy_dOase_asu_C_dom"/>
</dbReference>
<evidence type="ECO:0000256" key="6">
    <source>
        <dbReference type="ARBA" id="ARBA00023014"/>
    </source>
</evidence>
<dbReference type="InterPro" id="IPR017941">
    <property type="entry name" value="Rieske_2Fe-2S"/>
</dbReference>
<keyword evidence="9" id="KW-0223">Dioxygenase</keyword>
<dbReference type="SUPFAM" id="SSF55961">
    <property type="entry name" value="Bet v1-like"/>
    <property type="match status" value="1"/>
</dbReference>
<keyword evidence="6" id="KW-0411">Iron-sulfur</keyword>
<dbReference type="Gene3D" id="2.102.10.10">
    <property type="entry name" value="Rieske [2Fe-2S] iron-sulphur domain"/>
    <property type="match status" value="1"/>
</dbReference>
<dbReference type="Gene3D" id="3.90.380.10">
    <property type="entry name" value="Naphthalene 1,2-dioxygenase Alpha Subunit, Chain A, domain 1"/>
    <property type="match status" value="2"/>
</dbReference>
<dbReference type="PANTHER" id="PTHR43756:SF5">
    <property type="entry name" value="CHOLINE MONOOXYGENASE, CHLOROPLASTIC"/>
    <property type="match status" value="1"/>
</dbReference>
<dbReference type="GO" id="GO:0051537">
    <property type="term" value="F:2 iron, 2 sulfur cluster binding"/>
    <property type="evidence" value="ECO:0007669"/>
    <property type="project" value="UniProtKB-KW"/>
</dbReference>
<organism evidence="9 10">
    <name type="scientific">Pontibacterium sinense</name>
    <dbReference type="NCBI Taxonomy" id="2781979"/>
    <lineage>
        <taxon>Bacteria</taxon>
        <taxon>Pseudomonadati</taxon>
        <taxon>Pseudomonadota</taxon>
        <taxon>Gammaproteobacteria</taxon>
        <taxon>Oceanospirillales</taxon>
        <taxon>Oceanospirillaceae</taxon>
        <taxon>Pontibacterium</taxon>
    </lineage>
</organism>
<evidence type="ECO:0000313" key="10">
    <source>
        <dbReference type="Proteomes" id="UP000640333"/>
    </source>
</evidence>
<dbReference type="Proteomes" id="UP000640333">
    <property type="component" value="Unassembled WGS sequence"/>
</dbReference>
<keyword evidence="5" id="KW-0408">Iron</keyword>
<keyword evidence="7" id="KW-0520">NAD</keyword>
<dbReference type="Pfam" id="PF00848">
    <property type="entry name" value="Ring_hydroxyl_A"/>
    <property type="match status" value="1"/>
</dbReference>
<evidence type="ECO:0000259" key="8">
    <source>
        <dbReference type="PROSITE" id="PS51296"/>
    </source>
</evidence>
<protein>
    <submittedName>
        <fullName evidence="9">Aromatic ring-hydroxylating dioxygenase subunit alpha</fullName>
    </submittedName>
</protein>